<dbReference type="InterPro" id="IPR019201">
    <property type="entry name" value="DUF2065"/>
</dbReference>
<protein>
    <recommendedName>
        <fullName evidence="4">Ubiquitin-binding protein</fullName>
    </recommendedName>
</protein>
<dbReference type="PATRIC" id="fig|1317121.7.peg.612"/>
<feature type="transmembrane region" description="Helical" evidence="1">
    <location>
        <begin position="45"/>
        <end position="61"/>
    </location>
</feature>
<keyword evidence="1" id="KW-1133">Transmembrane helix</keyword>
<dbReference type="Pfam" id="PF09838">
    <property type="entry name" value="DUF2065"/>
    <property type="match status" value="1"/>
</dbReference>
<keyword evidence="3" id="KW-1185">Reference proteome</keyword>
<gene>
    <name evidence="2" type="ORF">ATO11_03020</name>
</gene>
<name>A0A0L1JUY0_9RHOB</name>
<keyword evidence="1" id="KW-0472">Membrane</keyword>
<dbReference type="Proteomes" id="UP000036938">
    <property type="component" value="Unassembled WGS sequence"/>
</dbReference>
<keyword evidence="1" id="KW-0812">Transmembrane</keyword>
<proteinExistence type="predicted"/>
<evidence type="ECO:0000313" key="3">
    <source>
        <dbReference type="Proteomes" id="UP000036938"/>
    </source>
</evidence>
<evidence type="ECO:0000313" key="2">
    <source>
        <dbReference type="EMBL" id="KNG95576.1"/>
    </source>
</evidence>
<accession>A0A0L1JUY0</accession>
<sequence>MIETALLALGLVLIVEGLVYALAPSLVEQLLEALRTLPLDQRRLMGLVALASGVALVWIATA</sequence>
<evidence type="ECO:0000256" key="1">
    <source>
        <dbReference type="SAM" id="Phobius"/>
    </source>
</evidence>
<dbReference type="AlphaFoldDB" id="A0A0L1JUY0"/>
<dbReference type="EMBL" id="AQQZ01000001">
    <property type="protein sequence ID" value="KNG95576.1"/>
    <property type="molecule type" value="Genomic_DNA"/>
</dbReference>
<dbReference type="STRING" id="1317121.ATO11_03020"/>
<comment type="caution">
    <text evidence="2">The sequence shown here is derived from an EMBL/GenBank/DDBJ whole genome shotgun (WGS) entry which is preliminary data.</text>
</comment>
<reference evidence="2 3" key="1">
    <citation type="journal article" date="2015" name="Int. J. Syst. Evol. Microbiol.">
        <title>Aestuariivita atlantica sp. nov., isolated from deep sea sediment of the Atlantic Ocean.</title>
        <authorList>
            <person name="Li G."/>
            <person name="Lai Q."/>
            <person name="Du Y."/>
            <person name="Liu X."/>
            <person name="Sun F."/>
            <person name="Shao Z."/>
        </authorList>
    </citation>
    <scope>NUCLEOTIDE SEQUENCE [LARGE SCALE GENOMIC DNA]</scope>
    <source>
        <strain evidence="2 3">22II-S11-z3</strain>
    </source>
</reference>
<dbReference type="RefSeq" id="WP_050529314.1">
    <property type="nucleotide sequence ID" value="NZ_AQQZ01000001.1"/>
</dbReference>
<evidence type="ECO:0008006" key="4">
    <source>
        <dbReference type="Google" id="ProtNLM"/>
    </source>
</evidence>
<organism evidence="2 3">
    <name type="scientific">Pseudaestuariivita atlantica</name>
    <dbReference type="NCBI Taxonomy" id="1317121"/>
    <lineage>
        <taxon>Bacteria</taxon>
        <taxon>Pseudomonadati</taxon>
        <taxon>Pseudomonadota</taxon>
        <taxon>Alphaproteobacteria</taxon>
        <taxon>Rhodobacterales</taxon>
        <taxon>Paracoccaceae</taxon>
        <taxon>Pseudaestuariivita</taxon>
    </lineage>
</organism>